<dbReference type="AlphaFoldDB" id="A0A3S1AI97"/>
<keyword evidence="2" id="KW-1185">Reference proteome</keyword>
<proteinExistence type="predicted"/>
<evidence type="ECO:0000313" key="1">
    <source>
        <dbReference type="EMBL" id="RUS92827.1"/>
    </source>
</evidence>
<reference evidence="1 2" key="1">
    <citation type="journal article" date="2019" name="Genome Biol. Evol.">
        <title>Day and night: Metabolic profiles and evolutionary relationships of six axenic non-marine cyanobacteria.</title>
        <authorList>
            <person name="Will S.E."/>
            <person name="Henke P."/>
            <person name="Boedeker C."/>
            <person name="Huang S."/>
            <person name="Brinkmann H."/>
            <person name="Rohde M."/>
            <person name="Jarek M."/>
            <person name="Friedl T."/>
            <person name="Seufert S."/>
            <person name="Schumacher M."/>
            <person name="Overmann J."/>
            <person name="Neumann-Schaal M."/>
            <person name="Petersen J."/>
        </authorList>
    </citation>
    <scope>NUCLEOTIDE SEQUENCE [LARGE SCALE GENOMIC DNA]</scope>
    <source>
        <strain evidence="1 2">SAG 1403-4b</strain>
    </source>
</reference>
<dbReference type="RefSeq" id="WP_127056570.1">
    <property type="nucleotide sequence ID" value="NZ_RSCM01000023.1"/>
</dbReference>
<accession>A0A3S1AI97</accession>
<name>A0A3S1AI97_ANAVA</name>
<organism evidence="1 2">
    <name type="scientific">Trichormus variabilis SAG 1403-4b</name>
    <dbReference type="NCBI Taxonomy" id="447716"/>
    <lineage>
        <taxon>Bacteria</taxon>
        <taxon>Bacillati</taxon>
        <taxon>Cyanobacteriota</taxon>
        <taxon>Cyanophyceae</taxon>
        <taxon>Nostocales</taxon>
        <taxon>Nostocaceae</taxon>
        <taxon>Trichormus</taxon>
    </lineage>
</organism>
<protein>
    <submittedName>
        <fullName evidence="1">Uncharacterized protein</fullName>
    </submittedName>
</protein>
<dbReference type="OrthoDB" id="1550836at2"/>
<dbReference type="EMBL" id="RSCM01000023">
    <property type="protein sequence ID" value="RUS92827.1"/>
    <property type="molecule type" value="Genomic_DNA"/>
</dbReference>
<evidence type="ECO:0000313" key="2">
    <source>
        <dbReference type="Proteomes" id="UP000276103"/>
    </source>
</evidence>
<gene>
    <name evidence="1" type="ORF">DSM107003_47800</name>
</gene>
<comment type="caution">
    <text evidence="1">The sequence shown here is derived from an EMBL/GenBank/DDBJ whole genome shotgun (WGS) entry which is preliminary data.</text>
</comment>
<sequence>MSIVNITFDSNVFPKVVNPNPDKFPDEQALPSFQIINSSIKNGYAKGFLAETVFTIEAIKKIDRHKFFRDYNLPYTVTEYIEGDIRGIRLNIDQDNTSHPGNKAYNLHLTSQLNDALELGFKILPCKRLGWIENPDLQSEWFIKLTHTEISLYEETFGEVVDKIKNCCCGSYDLEEIGNRYTSGTEHWIKGFKNAPPEENKKIEKAFAEWADGDAIASHIAHSNQYFCTRDKAKNAGQKSVMSENNRKWLEQDYGIKFVSPEDLAQILTA</sequence>
<dbReference type="Proteomes" id="UP000276103">
    <property type="component" value="Unassembled WGS sequence"/>
</dbReference>